<organism evidence="1 2">
    <name type="scientific">Phytophthora nicotianae P10297</name>
    <dbReference type="NCBI Taxonomy" id="1317064"/>
    <lineage>
        <taxon>Eukaryota</taxon>
        <taxon>Sar</taxon>
        <taxon>Stramenopiles</taxon>
        <taxon>Oomycota</taxon>
        <taxon>Peronosporomycetes</taxon>
        <taxon>Peronosporales</taxon>
        <taxon>Peronosporaceae</taxon>
        <taxon>Phytophthora</taxon>
    </lineage>
</organism>
<proteinExistence type="predicted"/>
<comment type="caution">
    <text evidence="1">The sequence shown here is derived from an EMBL/GenBank/DDBJ whole genome shotgun (WGS) entry which is preliminary data.</text>
</comment>
<gene>
    <name evidence="1" type="ORF">F442_12323</name>
</gene>
<sequence>MHSVVPCDGAAEVLGKIIAGQSCEVCSANMYLQSKICNGSKRSQGFDWRNNFNMVLTRWYFNNINNKLVEQHWRVANSGDRLKLCIYTVLARAPSRKLFTGKDGQDEDKHVRRKQAEIGKKTLPLRLCQTQVCASIDLNY</sequence>
<dbReference type="Proteomes" id="UP000018948">
    <property type="component" value="Unassembled WGS sequence"/>
</dbReference>
<name>W2Z002_PHYNI</name>
<evidence type="ECO:0000313" key="1">
    <source>
        <dbReference type="EMBL" id="ETP40286.1"/>
    </source>
</evidence>
<dbReference type="AlphaFoldDB" id="W2Z002"/>
<dbReference type="EMBL" id="ANIY01002546">
    <property type="protein sequence ID" value="ETP40286.1"/>
    <property type="molecule type" value="Genomic_DNA"/>
</dbReference>
<reference evidence="1 2" key="1">
    <citation type="submission" date="2013-11" db="EMBL/GenBank/DDBJ databases">
        <title>The Genome Sequence of Phytophthora parasitica P10297.</title>
        <authorList>
            <consortium name="The Broad Institute Genomics Platform"/>
            <person name="Russ C."/>
            <person name="Tyler B."/>
            <person name="Panabieres F."/>
            <person name="Shan W."/>
            <person name="Tripathy S."/>
            <person name="Grunwald N."/>
            <person name="Machado M."/>
            <person name="Johnson C.S."/>
            <person name="Walker B."/>
            <person name="Young S.K."/>
            <person name="Zeng Q."/>
            <person name="Gargeya S."/>
            <person name="Fitzgerald M."/>
            <person name="Haas B."/>
            <person name="Abouelleil A."/>
            <person name="Allen A.W."/>
            <person name="Alvarado L."/>
            <person name="Arachchi H.M."/>
            <person name="Berlin A.M."/>
            <person name="Chapman S.B."/>
            <person name="Gainer-Dewar J."/>
            <person name="Goldberg J."/>
            <person name="Griggs A."/>
            <person name="Gujja S."/>
            <person name="Hansen M."/>
            <person name="Howarth C."/>
            <person name="Imamovic A."/>
            <person name="Ireland A."/>
            <person name="Larimer J."/>
            <person name="McCowan C."/>
            <person name="Murphy C."/>
            <person name="Pearson M."/>
            <person name="Poon T.W."/>
            <person name="Priest M."/>
            <person name="Roberts A."/>
            <person name="Saif S."/>
            <person name="Shea T."/>
            <person name="Sisk P."/>
            <person name="Sykes S."/>
            <person name="Wortman J."/>
            <person name="Nusbaum C."/>
            <person name="Birren B."/>
        </authorList>
    </citation>
    <scope>NUCLEOTIDE SEQUENCE [LARGE SCALE GENOMIC DNA]</scope>
    <source>
        <strain evidence="1 2">P10297</strain>
    </source>
</reference>
<accession>W2Z002</accession>
<evidence type="ECO:0000313" key="2">
    <source>
        <dbReference type="Proteomes" id="UP000018948"/>
    </source>
</evidence>
<protein>
    <submittedName>
        <fullName evidence="1">Uncharacterized protein</fullName>
    </submittedName>
</protein>